<organism evidence="2 3">
    <name type="scientific">Thermomonas haemolytica</name>
    <dbReference type="NCBI Taxonomy" id="141949"/>
    <lineage>
        <taxon>Bacteria</taxon>
        <taxon>Pseudomonadati</taxon>
        <taxon>Pseudomonadota</taxon>
        <taxon>Gammaproteobacteria</taxon>
        <taxon>Lysobacterales</taxon>
        <taxon>Lysobacteraceae</taxon>
        <taxon>Thermomonas</taxon>
    </lineage>
</organism>
<keyword evidence="1" id="KW-0732">Signal</keyword>
<keyword evidence="3" id="KW-1185">Reference proteome</keyword>
<dbReference type="Proteomes" id="UP000295414">
    <property type="component" value="Unassembled WGS sequence"/>
</dbReference>
<gene>
    <name evidence="2" type="ORF">EDC34_102216</name>
</gene>
<name>A0A4R3N9L3_9GAMM</name>
<evidence type="ECO:0000256" key="1">
    <source>
        <dbReference type="SAM" id="SignalP"/>
    </source>
</evidence>
<dbReference type="EMBL" id="SMAP01000002">
    <property type="protein sequence ID" value="TCT25328.1"/>
    <property type="molecule type" value="Genomic_DNA"/>
</dbReference>
<protein>
    <recommendedName>
        <fullName evidence="4">Lipoprotein</fullName>
    </recommendedName>
</protein>
<evidence type="ECO:0000313" key="2">
    <source>
        <dbReference type="EMBL" id="TCT25328.1"/>
    </source>
</evidence>
<evidence type="ECO:0008006" key="4">
    <source>
        <dbReference type="Google" id="ProtNLM"/>
    </source>
</evidence>
<reference evidence="2 3" key="1">
    <citation type="submission" date="2019-03" db="EMBL/GenBank/DDBJ databases">
        <title>Genomic Encyclopedia of Type Strains, Phase IV (KMG-IV): sequencing the most valuable type-strain genomes for metagenomic binning, comparative biology and taxonomic classification.</title>
        <authorList>
            <person name="Goeker M."/>
        </authorList>
    </citation>
    <scope>NUCLEOTIDE SEQUENCE [LARGE SCALE GENOMIC DNA]</scope>
    <source>
        <strain evidence="2 3">DSM 13605</strain>
    </source>
</reference>
<proteinExistence type="predicted"/>
<evidence type="ECO:0000313" key="3">
    <source>
        <dbReference type="Proteomes" id="UP000295414"/>
    </source>
</evidence>
<accession>A0A4R3N9L3</accession>
<feature type="signal peptide" evidence="1">
    <location>
        <begin position="1"/>
        <end position="20"/>
    </location>
</feature>
<dbReference type="AlphaFoldDB" id="A0A4R3N9L3"/>
<dbReference type="PROSITE" id="PS51257">
    <property type="entry name" value="PROKAR_LIPOPROTEIN"/>
    <property type="match status" value="1"/>
</dbReference>
<feature type="chain" id="PRO_5020617920" description="Lipoprotein" evidence="1">
    <location>
        <begin position="21"/>
        <end position="246"/>
    </location>
</feature>
<comment type="caution">
    <text evidence="2">The sequence shown here is derived from an EMBL/GenBank/DDBJ whole genome shotgun (WGS) entry which is preliminary data.</text>
</comment>
<sequence length="246" mass="26373">MSRTAMPAAFAVFAAALLLAACQRGEDPKAAAQAAAAQAAAREQAAAAMEKQFEDAVAAQNWRLAKGYAEVLQVDYPTTAAAARVKPRLEEVRAKAEAQVQQQRLAALWSYDDIPVAGGGHQLSAAIYSQEPVDTDGSGAHPVRLIFRDHPAWGRSAYLVLQAGDFDCYAGCRLKVTLDGQVHTLPGSRPKTDEAIAMFIDDWKGLWKLAKSGKQLAIEFPTKAVGARTAQFEVGGLDPAKLPKWN</sequence>
<dbReference type="RefSeq" id="WP_249038067.1">
    <property type="nucleotide sequence ID" value="NZ_MSZW01000041.1"/>
</dbReference>